<dbReference type="RefSeq" id="WP_170177008.1">
    <property type="nucleotide sequence ID" value="NZ_RKQZ01000001.1"/>
</dbReference>
<reference evidence="1 2" key="1">
    <citation type="submission" date="2018-11" db="EMBL/GenBank/DDBJ databases">
        <title>Sequencing the genomes of 1000 actinobacteria strains.</title>
        <authorList>
            <person name="Klenk H.-P."/>
        </authorList>
    </citation>
    <scope>NUCLEOTIDE SEQUENCE [LARGE SCALE GENOMIC DNA]</scope>
    <source>
        <strain evidence="1 2">DSM 15700</strain>
    </source>
</reference>
<comment type="caution">
    <text evidence="1">The sequence shown here is derived from an EMBL/GenBank/DDBJ whole genome shotgun (WGS) entry which is preliminary data.</text>
</comment>
<evidence type="ECO:0000313" key="1">
    <source>
        <dbReference type="EMBL" id="RPF21077.1"/>
    </source>
</evidence>
<evidence type="ECO:0000313" key="2">
    <source>
        <dbReference type="Proteomes" id="UP000280501"/>
    </source>
</evidence>
<gene>
    <name evidence="1" type="ORF">EDD34_1695</name>
</gene>
<proteinExistence type="predicted"/>
<dbReference type="AlphaFoldDB" id="A0A3N4YLS5"/>
<sequence>MHPETVIALKNYDALIRSRGLDDVELDWMSGTVVYGDGGAAIEVLTEVGFTPATVEE</sequence>
<dbReference type="Proteomes" id="UP000280501">
    <property type="component" value="Unassembled WGS sequence"/>
</dbReference>
<accession>A0A3N4YLS5</accession>
<organism evidence="1 2">
    <name type="scientific">Myceligenerans xiligouense</name>
    <dbReference type="NCBI Taxonomy" id="253184"/>
    <lineage>
        <taxon>Bacteria</taxon>
        <taxon>Bacillati</taxon>
        <taxon>Actinomycetota</taxon>
        <taxon>Actinomycetes</taxon>
        <taxon>Micrococcales</taxon>
        <taxon>Promicromonosporaceae</taxon>
        <taxon>Myceligenerans</taxon>
    </lineage>
</organism>
<name>A0A3N4YLS5_9MICO</name>
<dbReference type="EMBL" id="RKQZ01000001">
    <property type="protein sequence ID" value="RPF21077.1"/>
    <property type="molecule type" value="Genomic_DNA"/>
</dbReference>
<protein>
    <submittedName>
        <fullName evidence="1">Uncharacterized protein</fullName>
    </submittedName>
</protein>
<keyword evidence="2" id="KW-1185">Reference proteome</keyword>